<dbReference type="AlphaFoldDB" id="F0RQP5"/>
<name>F0RQP5_DEIPM</name>
<keyword evidence="2" id="KW-1185">Reference proteome</keyword>
<reference evidence="2" key="1">
    <citation type="submission" date="2011-02" db="EMBL/GenBank/DDBJ databases">
        <title>The complete sequence of plasmid2 of Deinococcus proteolyticus DSM 20540.</title>
        <authorList>
            <consortium name="US DOE Joint Genome Institute (JGI-PGF)"/>
            <person name="Lucas S."/>
            <person name="Copeland A."/>
            <person name="Lapidus A."/>
            <person name="Bruce D."/>
            <person name="Goodwin L."/>
            <person name="Pitluck S."/>
            <person name="Kyrpides N."/>
            <person name="Mavromatis K."/>
            <person name="Pagani I."/>
            <person name="Ivanova N."/>
            <person name="Ovchinnikova G."/>
            <person name="Zeytun A."/>
            <person name="Detter J.C."/>
            <person name="Han C."/>
            <person name="Land M."/>
            <person name="Hauser L."/>
            <person name="Markowitz V."/>
            <person name="Cheng J.-F."/>
            <person name="Hugenholtz P."/>
            <person name="Woyke T."/>
            <person name="Wu D."/>
            <person name="Pukall R."/>
            <person name="Steenblock K."/>
            <person name="Brambilla E."/>
            <person name="Klenk H.-P."/>
            <person name="Eisen J.A."/>
        </authorList>
    </citation>
    <scope>NUCLEOTIDE SEQUENCE [LARGE SCALE GENOMIC DNA]</scope>
    <source>
        <strain evidence="2">ATCC 35074 / DSM 20540 / JCM 6276 / NBRC 101906 / NCIMB 13154 / VKM Ac-1939 / CCM 2703 / MRP</strain>
        <plasmid evidence="2">Plasmid pDEIPR02</plasmid>
    </source>
</reference>
<proteinExistence type="predicted"/>
<geneLocation type="plasmid" evidence="1 2">
    <name>pDEIPR02</name>
</geneLocation>
<dbReference type="Proteomes" id="UP000007718">
    <property type="component" value="Plasmid pDEIPR02"/>
</dbReference>
<dbReference type="KEGG" id="dpt:Deipr_2487"/>
<gene>
    <name evidence="1" type="ordered locus">Deipr_2487</name>
</gene>
<protein>
    <submittedName>
        <fullName evidence="1">Uncharacterized protein</fullName>
    </submittedName>
</protein>
<accession>F0RQP5</accession>
<dbReference type="RefSeq" id="WP_013615958.1">
    <property type="nucleotide sequence ID" value="NC_015162.1"/>
</dbReference>
<organism evidence="1 2">
    <name type="scientific">Deinococcus proteolyticus (strain ATCC 35074 / DSM 20540 / JCM 6276 / NBRC 101906 / NCIMB 13154 / VKM Ac-1939 / CCM 2703 / MRP)</name>
    <dbReference type="NCBI Taxonomy" id="693977"/>
    <lineage>
        <taxon>Bacteria</taxon>
        <taxon>Thermotogati</taxon>
        <taxon>Deinococcota</taxon>
        <taxon>Deinococci</taxon>
        <taxon>Deinococcales</taxon>
        <taxon>Deinococcaceae</taxon>
        <taxon>Deinococcus</taxon>
    </lineage>
</organism>
<dbReference type="EMBL" id="CP002538">
    <property type="protein sequence ID" value="ADY27604.1"/>
    <property type="molecule type" value="Genomic_DNA"/>
</dbReference>
<reference evidence="1 2" key="2">
    <citation type="journal article" date="2012" name="Stand. Genomic Sci.">
        <title>Complete genome sequence of the orange-red pigmented, radioresistant Deinococcus proteolyticus type strain (MRP(T)).</title>
        <authorList>
            <person name="Copeland A."/>
            <person name="Zeytun A."/>
            <person name="Yassawong M."/>
            <person name="Nolan M."/>
            <person name="Lucas S."/>
            <person name="Hammon N."/>
            <person name="Deshpande S."/>
            <person name="Cheng J.F."/>
            <person name="Han C."/>
            <person name="Tapia R."/>
            <person name="Goodwin L.A."/>
            <person name="Pitluck S."/>
            <person name="Mavromatis K."/>
            <person name="Liolios K."/>
            <person name="Pagani I."/>
            <person name="Ivanova N."/>
            <person name="Mikhailova N."/>
            <person name="Pati A."/>
            <person name="Chen A."/>
            <person name="Palaniappan K."/>
            <person name="Land M."/>
            <person name="Hauser L."/>
            <person name="Jeffries C.D."/>
            <person name="Brambilla E.M."/>
            <person name="Rohde M."/>
            <person name="Sikorski J."/>
            <person name="Pukall R."/>
            <person name="Goker M."/>
            <person name="Detter J.C."/>
            <person name="Woyke T."/>
            <person name="Bristow J."/>
            <person name="Eisen J.A."/>
            <person name="Markowitz V."/>
            <person name="Hugenholtz P."/>
            <person name="Kyrpides N.C."/>
            <person name="Klenk H.P."/>
            <person name="Lapidus A."/>
        </authorList>
    </citation>
    <scope>NUCLEOTIDE SEQUENCE [LARGE SCALE GENOMIC DNA]</scope>
    <source>
        <strain evidence="2">ATCC 35074 / DSM 20540 / JCM 6276 / NBRC 101906 / NCIMB 13154 / VKM Ac-1939 / CCM 2703 / MRP</strain>
        <plasmid evidence="2">Plasmid pDEIPR02</plasmid>
    </source>
</reference>
<dbReference type="HOGENOM" id="CLU_2272783_0_0_0"/>
<evidence type="ECO:0000313" key="2">
    <source>
        <dbReference type="Proteomes" id="UP000007718"/>
    </source>
</evidence>
<evidence type="ECO:0000313" key="1">
    <source>
        <dbReference type="EMBL" id="ADY27604.1"/>
    </source>
</evidence>
<sequence>MQNTYEQQARNFFSQEILADLGLQDDILAETILSNSLDLQVLEFTLDGETQFAYGAPFEAAIRIKNRVRQQYEGHHLAFGLDSVRLSQLHRYPDMFARYHDA</sequence>
<keyword evidence="1" id="KW-0614">Plasmid</keyword>